<gene>
    <name evidence="1" type="ORF">COV49_02875</name>
</gene>
<evidence type="ECO:0000313" key="1">
    <source>
        <dbReference type="EMBL" id="PIR13261.1"/>
    </source>
</evidence>
<reference evidence="1 2" key="1">
    <citation type="submission" date="2017-09" db="EMBL/GenBank/DDBJ databases">
        <title>Depth-based differentiation of microbial function through sediment-hosted aquifers and enrichment of novel symbionts in the deep terrestrial subsurface.</title>
        <authorList>
            <person name="Probst A.J."/>
            <person name="Ladd B."/>
            <person name="Jarett J.K."/>
            <person name="Geller-Mcgrath D.E."/>
            <person name="Sieber C.M."/>
            <person name="Emerson J.B."/>
            <person name="Anantharaman K."/>
            <person name="Thomas B.C."/>
            <person name="Malmstrom R."/>
            <person name="Stieglmeier M."/>
            <person name="Klingl A."/>
            <person name="Woyke T."/>
            <person name="Ryan C.M."/>
            <person name="Banfield J.F."/>
        </authorList>
    </citation>
    <scope>NUCLEOTIDE SEQUENCE [LARGE SCALE GENOMIC DNA]</scope>
    <source>
        <strain evidence="1">CG11_big_fil_rev_8_21_14_0_20_39_10</strain>
    </source>
</reference>
<name>A0A2M6K915_9BACT</name>
<evidence type="ECO:0000313" key="2">
    <source>
        <dbReference type="Proteomes" id="UP000230869"/>
    </source>
</evidence>
<organism evidence="1 2">
    <name type="scientific">Candidatus Falkowbacteria bacterium CG11_big_fil_rev_8_21_14_0_20_39_10</name>
    <dbReference type="NCBI Taxonomy" id="1974570"/>
    <lineage>
        <taxon>Bacteria</taxon>
        <taxon>Candidatus Falkowiibacteriota</taxon>
    </lineage>
</organism>
<proteinExistence type="predicted"/>
<comment type="caution">
    <text evidence="1">The sequence shown here is derived from an EMBL/GenBank/DDBJ whole genome shotgun (WGS) entry which is preliminary data.</text>
</comment>
<dbReference type="AlphaFoldDB" id="A0A2M6K915"/>
<dbReference type="Proteomes" id="UP000230869">
    <property type="component" value="Unassembled WGS sequence"/>
</dbReference>
<sequence>MIKWGWQNDKQRYFCNNCGKLLTTASRKKSIARQISWFKKWVYDKRTLKSLSAESKKSISVLRRLFSEFLSKPPTYRIKKNSNCHLIIDGTNYGDDCILNYFDNDLKYLQ</sequence>
<feature type="non-terminal residue" evidence="1">
    <location>
        <position position="110"/>
    </location>
</feature>
<accession>A0A2M6K915</accession>
<dbReference type="EMBL" id="PCWW01000048">
    <property type="protein sequence ID" value="PIR13261.1"/>
    <property type="molecule type" value="Genomic_DNA"/>
</dbReference>
<protein>
    <submittedName>
        <fullName evidence="1">Transposase</fullName>
    </submittedName>
</protein>